<gene>
    <name evidence="1" type="ORF">NCTC10660_00930</name>
</gene>
<proteinExistence type="predicted"/>
<sequence>MTDNFQALDDTRHMLQWLADEPYEEIRSSVESILREQVADSRLIDFAVTSEPDWLTVGTRSPDNLDAIILNRTATAFEFCLHVSGGGQIHELHGVYTWAAWHLDHDGEGSNQRVWFDIGGTLAEFGKDGKLPERLNEGR</sequence>
<dbReference type="Proteomes" id="UP000254927">
    <property type="component" value="Unassembled WGS sequence"/>
</dbReference>
<reference evidence="1 2" key="1">
    <citation type="submission" date="2018-06" db="EMBL/GenBank/DDBJ databases">
        <authorList>
            <consortium name="Pathogen Informatics"/>
            <person name="Doyle S."/>
        </authorList>
    </citation>
    <scope>NUCLEOTIDE SEQUENCE [LARGE SCALE GENOMIC DNA]</scope>
    <source>
        <strain evidence="1 2">NCTC10660</strain>
    </source>
</reference>
<dbReference type="RefSeq" id="WP_143095765.1">
    <property type="nucleotide sequence ID" value="NZ_CP031252.1"/>
</dbReference>
<accession>A0A378TX04</accession>
<organism evidence="1 2">
    <name type="scientific">Neisseria elongata</name>
    <dbReference type="NCBI Taxonomy" id="495"/>
    <lineage>
        <taxon>Bacteria</taxon>
        <taxon>Pseudomonadati</taxon>
        <taxon>Pseudomonadota</taxon>
        <taxon>Betaproteobacteria</taxon>
        <taxon>Neisseriales</taxon>
        <taxon>Neisseriaceae</taxon>
        <taxon>Neisseria</taxon>
    </lineage>
</organism>
<evidence type="ECO:0000313" key="1">
    <source>
        <dbReference type="EMBL" id="STZ67447.1"/>
    </source>
</evidence>
<dbReference type="EMBL" id="UGQW01000002">
    <property type="protein sequence ID" value="STZ67447.1"/>
    <property type="molecule type" value="Genomic_DNA"/>
</dbReference>
<dbReference type="AlphaFoldDB" id="A0A378TX04"/>
<evidence type="ECO:0000313" key="2">
    <source>
        <dbReference type="Proteomes" id="UP000254927"/>
    </source>
</evidence>
<dbReference type="GeneID" id="93351927"/>
<name>A0A378TX04_NEIEL</name>
<protein>
    <submittedName>
        <fullName evidence="1">Uncharacterized protein</fullName>
    </submittedName>
</protein>